<dbReference type="FunFam" id="2.60.40.420:FF:000003">
    <property type="entry name" value="Blue copper"/>
    <property type="match status" value="1"/>
</dbReference>
<feature type="chain" id="PRO_5044869610" description="Phytocyanin domain-containing protein" evidence="4">
    <location>
        <begin position="27"/>
        <end position="177"/>
    </location>
</feature>
<dbReference type="InterPro" id="IPR028871">
    <property type="entry name" value="BlueCu_1_BS"/>
</dbReference>
<dbReference type="GO" id="GO:0046872">
    <property type="term" value="F:metal ion binding"/>
    <property type="evidence" value="ECO:0007669"/>
    <property type="project" value="UniProtKB-KW"/>
</dbReference>
<dbReference type="EMBL" id="JBHFFA010000002">
    <property type="protein sequence ID" value="KAL2642699.1"/>
    <property type="molecule type" value="Genomic_DNA"/>
</dbReference>
<proteinExistence type="predicted"/>
<evidence type="ECO:0000313" key="7">
    <source>
        <dbReference type="Proteomes" id="UP001605036"/>
    </source>
</evidence>
<comment type="caution">
    <text evidence="6">The sequence shown here is derived from an EMBL/GenBank/DDBJ whole genome shotgun (WGS) entry which is preliminary data.</text>
</comment>
<dbReference type="SUPFAM" id="SSF49503">
    <property type="entry name" value="Cupredoxins"/>
    <property type="match status" value="1"/>
</dbReference>
<dbReference type="AlphaFoldDB" id="A0ABD1Z5M9"/>
<dbReference type="Gene3D" id="2.60.40.420">
    <property type="entry name" value="Cupredoxins - blue copper proteins"/>
    <property type="match status" value="1"/>
</dbReference>
<evidence type="ECO:0000256" key="4">
    <source>
        <dbReference type="SAM" id="SignalP"/>
    </source>
</evidence>
<dbReference type="PANTHER" id="PTHR33021:SF537">
    <property type="entry name" value="UCLACYANIN 2"/>
    <property type="match status" value="1"/>
</dbReference>
<dbReference type="Pfam" id="PF02298">
    <property type="entry name" value="Cu_bind_like"/>
    <property type="match status" value="1"/>
</dbReference>
<feature type="signal peptide" evidence="4">
    <location>
        <begin position="1"/>
        <end position="26"/>
    </location>
</feature>
<dbReference type="PANTHER" id="PTHR33021">
    <property type="entry name" value="BLUE COPPER PROTEIN"/>
    <property type="match status" value="1"/>
</dbReference>
<keyword evidence="2" id="KW-0186">Copper</keyword>
<gene>
    <name evidence="6" type="ORF">R1flu_010286</name>
</gene>
<organism evidence="6 7">
    <name type="scientific">Riccia fluitans</name>
    <dbReference type="NCBI Taxonomy" id="41844"/>
    <lineage>
        <taxon>Eukaryota</taxon>
        <taxon>Viridiplantae</taxon>
        <taxon>Streptophyta</taxon>
        <taxon>Embryophyta</taxon>
        <taxon>Marchantiophyta</taxon>
        <taxon>Marchantiopsida</taxon>
        <taxon>Marchantiidae</taxon>
        <taxon>Marchantiales</taxon>
        <taxon>Ricciaceae</taxon>
        <taxon>Riccia</taxon>
    </lineage>
</organism>
<sequence>MALLLRDMLIIIFFVALGLMHENVDAVPFTVGGNTGWTIPPSSNYYDKWAAQQIFQLGDTLVFKFTSPSHDVMEVSPADVASCNTSSPILTNTSSNAVITLETSGTHSYICSIGLHCSSGMRFTIEVQRSMDSTPAANVTTPTLEPNWDSSSGSLFRIRHFLPSGVWGVAITAWLVL</sequence>
<keyword evidence="3" id="KW-0325">Glycoprotein</keyword>
<name>A0ABD1Z5M9_9MARC</name>
<evidence type="ECO:0000313" key="6">
    <source>
        <dbReference type="EMBL" id="KAL2642699.1"/>
    </source>
</evidence>
<accession>A0ABD1Z5M9</accession>
<reference evidence="6 7" key="1">
    <citation type="submission" date="2024-09" db="EMBL/GenBank/DDBJ databases">
        <title>Chromosome-scale assembly of Riccia fluitans.</title>
        <authorList>
            <person name="Paukszto L."/>
            <person name="Sawicki J."/>
            <person name="Karawczyk K."/>
            <person name="Piernik-Szablinska J."/>
            <person name="Szczecinska M."/>
            <person name="Mazdziarz M."/>
        </authorList>
    </citation>
    <scope>NUCLEOTIDE SEQUENCE [LARGE SCALE GENOMIC DNA]</scope>
    <source>
        <strain evidence="6">Rf_01</strain>
        <tissue evidence="6">Aerial parts of the thallus</tissue>
    </source>
</reference>
<keyword evidence="1" id="KW-0479">Metal-binding</keyword>
<keyword evidence="7" id="KW-1185">Reference proteome</keyword>
<dbReference type="PROSITE" id="PS51485">
    <property type="entry name" value="PHYTOCYANIN"/>
    <property type="match status" value="1"/>
</dbReference>
<evidence type="ECO:0000256" key="1">
    <source>
        <dbReference type="ARBA" id="ARBA00022723"/>
    </source>
</evidence>
<evidence type="ECO:0000256" key="3">
    <source>
        <dbReference type="ARBA" id="ARBA00023180"/>
    </source>
</evidence>
<dbReference type="InterPro" id="IPR039391">
    <property type="entry name" value="Phytocyanin-like"/>
</dbReference>
<feature type="domain" description="Phytocyanin" evidence="5">
    <location>
        <begin position="27"/>
        <end position="129"/>
    </location>
</feature>
<dbReference type="InterPro" id="IPR003245">
    <property type="entry name" value="Phytocyanin_dom"/>
</dbReference>
<dbReference type="CDD" id="cd04216">
    <property type="entry name" value="Phytocyanin"/>
    <property type="match status" value="1"/>
</dbReference>
<dbReference type="InterPro" id="IPR008972">
    <property type="entry name" value="Cupredoxin"/>
</dbReference>
<keyword evidence="4" id="KW-0732">Signal</keyword>
<dbReference type="Proteomes" id="UP001605036">
    <property type="component" value="Unassembled WGS sequence"/>
</dbReference>
<evidence type="ECO:0000256" key="2">
    <source>
        <dbReference type="ARBA" id="ARBA00023008"/>
    </source>
</evidence>
<protein>
    <recommendedName>
        <fullName evidence="5">Phytocyanin domain-containing protein</fullName>
    </recommendedName>
</protein>
<evidence type="ECO:0000259" key="5">
    <source>
        <dbReference type="PROSITE" id="PS51485"/>
    </source>
</evidence>
<dbReference type="PROSITE" id="PS00196">
    <property type="entry name" value="COPPER_BLUE"/>
    <property type="match status" value="1"/>
</dbReference>